<comment type="catalytic activity">
    <reaction evidence="10">
        <text>an acyl phosphate + sn-glycerol 3-phosphate = a 1-acyl-sn-glycero-3-phosphate + phosphate</text>
        <dbReference type="Rhea" id="RHEA:34075"/>
        <dbReference type="ChEBI" id="CHEBI:43474"/>
        <dbReference type="ChEBI" id="CHEBI:57597"/>
        <dbReference type="ChEBI" id="CHEBI:57970"/>
        <dbReference type="ChEBI" id="CHEBI:59918"/>
        <dbReference type="EC" id="2.3.1.275"/>
    </reaction>
</comment>
<keyword evidence="9 10" id="KW-1208">Phospholipid metabolism</keyword>
<keyword evidence="3 10" id="KW-0808">Transferase</keyword>
<dbReference type="Pfam" id="PF02660">
    <property type="entry name" value="G3P_acyltransf"/>
    <property type="match status" value="1"/>
</dbReference>
<evidence type="ECO:0000256" key="9">
    <source>
        <dbReference type="ARBA" id="ARBA00023264"/>
    </source>
</evidence>
<keyword evidence="13" id="KW-1185">Reference proteome</keyword>
<keyword evidence="6 10" id="KW-0443">Lipid metabolism</keyword>
<sequence>MLVVSFILAAIGGYLLGSVPFGLVLVRAAGLGDIRQIGSGNIGATNVLRTGRKDLALATLLLDALKAGIALVLARWIAGAAGVPETTAYQIGLVAGAAAFIGHCYPVWLGFKGGKGIATFFGVLFAGPWPLGVIAGVTWLAVATIWRYSSLGSLCAALVAPIAAAVAGFGWEEVAFTGVLGLLIFWRHRSNIMRLRAGTEPRIGDKKEEPPVATAPPATEPSTET</sequence>
<evidence type="ECO:0000256" key="8">
    <source>
        <dbReference type="ARBA" id="ARBA00023209"/>
    </source>
</evidence>
<evidence type="ECO:0000256" key="7">
    <source>
        <dbReference type="ARBA" id="ARBA00023136"/>
    </source>
</evidence>
<evidence type="ECO:0000313" key="13">
    <source>
        <dbReference type="Proteomes" id="UP000431269"/>
    </source>
</evidence>
<accession>A0A6I6ML31</accession>
<keyword evidence="1 10" id="KW-1003">Cell membrane</keyword>
<feature type="transmembrane region" description="Helical" evidence="10">
    <location>
        <begin position="6"/>
        <end position="26"/>
    </location>
</feature>
<comment type="subunit">
    <text evidence="10">Probably interacts with PlsX.</text>
</comment>
<dbReference type="AlphaFoldDB" id="A0A6I6ML31"/>
<feature type="transmembrane region" description="Helical" evidence="10">
    <location>
        <begin position="89"/>
        <end position="108"/>
    </location>
</feature>
<dbReference type="RefSeq" id="WP_158765648.1">
    <property type="nucleotide sequence ID" value="NZ_CP047045.1"/>
</dbReference>
<dbReference type="PANTHER" id="PTHR30309">
    <property type="entry name" value="INNER MEMBRANE PROTEIN YGIH"/>
    <property type="match status" value="1"/>
</dbReference>
<dbReference type="NCBIfam" id="TIGR00023">
    <property type="entry name" value="glycerol-3-phosphate 1-O-acyltransferase PlsY"/>
    <property type="match status" value="1"/>
</dbReference>
<proteinExistence type="inferred from homology"/>
<comment type="similarity">
    <text evidence="10">Belongs to the PlsY family.</text>
</comment>
<dbReference type="EMBL" id="CP047045">
    <property type="protein sequence ID" value="QGZ94731.1"/>
    <property type="molecule type" value="Genomic_DNA"/>
</dbReference>
<feature type="region of interest" description="Disordered" evidence="11">
    <location>
        <begin position="202"/>
        <end position="225"/>
    </location>
</feature>
<protein>
    <recommendedName>
        <fullName evidence="10">Glycerol-3-phosphate acyltransferase</fullName>
    </recommendedName>
    <alternativeName>
        <fullName evidence="10">Acyl-PO4 G3P acyltransferase</fullName>
    </alternativeName>
    <alternativeName>
        <fullName evidence="10">Acyl-phosphate--glycerol-3-phosphate acyltransferase</fullName>
    </alternativeName>
    <alternativeName>
        <fullName evidence="10">G3P acyltransferase</fullName>
        <shortName evidence="10">GPAT</shortName>
        <ecNumber evidence="10">2.3.1.275</ecNumber>
    </alternativeName>
    <alternativeName>
        <fullName evidence="10">Lysophosphatidic acid synthase</fullName>
        <shortName evidence="10">LPA synthase</shortName>
    </alternativeName>
</protein>
<dbReference type="InterPro" id="IPR003811">
    <property type="entry name" value="G3P_acylTferase_PlsY"/>
</dbReference>
<evidence type="ECO:0000256" key="1">
    <source>
        <dbReference type="ARBA" id="ARBA00022475"/>
    </source>
</evidence>
<evidence type="ECO:0000256" key="10">
    <source>
        <dbReference type="HAMAP-Rule" id="MF_01043"/>
    </source>
</evidence>
<evidence type="ECO:0000256" key="5">
    <source>
        <dbReference type="ARBA" id="ARBA00022989"/>
    </source>
</evidence>
<keyword evidence="2 10" id="KW-0444">Lipid biosynthesis</keyword>
<dbReference type="PANTHER" id="PTHR30309:SF0">
    <property type="entry name" value="GLYCEROL-3-PHOSPHATE ACYLTRANSFERASE-RELATED"/>
    <property type="match status" value="1"/>
</dbReference>
<dbReference type="Proteomes" id="UP000431269">
    <property type="component" value="Chromosome"/>
</dbReference>
<name>A0A6I6ML31_9CAUL</name>
<dbReference type="KEGG" id="tsv:DSM104635_01561"/>
<dbReference type="UniPathway" id="UPA00085"/>
<comment type="subcellular location">
    <subcellularLocation>
        <location evidence="10">Cell membrane</location>
        <topology evidence="10">Multi-pass membrane protein</topology>
    </subcellularLocation>
</comment>
<dbReference type="GO" id="GO:0005886">
    <property type="term" value="C:plasma membrane"/>
    <property type="evidence" value="ECO:0007669"/>
    <property type="project" value="UniProtKB-SubCell"/>
</dbReference>
<dbReference type="GO" id="GO:0043772">
    <property type="term" value="F:acyl-phosphate glycerol-3-phosphate acyltransferase activity"/>
    <property type="evidence" value="ECO:0007669"/>
    <property type="project" value="UniProtKB-UniRule"/>
</dbReference>
<feature type="transmembrane region" description="Helical" evidence="10">
    <location>
        <begin position="158"/>
        <end position="186"/>
    </location>
</feature>
<comment type="function">
    <text evidence="10">Catalyzes the transfer of an acyl group from acyl-phosphate (acyl-PO(4)) to glycerol-3-phosphate (G3P) to form lysophosphatidic acid (LPA). This enzyme utilizes acyl-phosphate as fatty acyl donor, but not acyl-CoA or acyl-ACP.</text>
</comment>
<comment type="pathway">
    <text evidence="10">Lipid metabolism; phospholipid metabolism.</text>
</comment>
<evidence type="ECO:0000256" key="11">
    <source>
        <dbReference type="SAM" id="MobiDB-lite"/>
    </source>
</evidence>
<dbReference type="EC" id="2.3.1.275" evidence="10"/>
<dbReference type="HAMAP" id="MF_01043">
    <property type="entry name" value="PlsY"/>
    <property type="match status" value="1"/>
</dbReference>
<gene>
    <name evidence="10 12" type="primary">plsY</name>
    <name evidence="12" type="ORF">DSM104635_01561</name>
</gene>
<keyword evidence="7 10" id="KW-0472">Membrane</keyword>
<evidence type="ECO:0000256" key="6">
    <source>
        <dbReference type="ARBA" id="ARBA00023098"/>
    </source>
</evidence>
<organism evidence="12 13">
    <name type="scientific">Terricaulis silvestris</name>
    <dbReference type="NCBI Taxonomy" id="2686094"/>
    <lineage>
        <taxon>Bacteria</taxon>
        <taxon>Pseudomonadati</taxon>
        <taxon>Pseudomonadota</taxon>
        <taxon>Alphaproteobacteria</taxon>
        <taxon>Caulobacterales</taxon>
        <taxon>Caulobacteraceae</taxon>
        <taxon>Terricaulis</taxon>
    </lineage>
</organism>
<keyword evidence="4 10" id="KW-0812">Transmembrane</keyword>
<evidence type="ECO:0000256" key="2">
    <source>
        <dbReference type="ARBA" id="ARBA00022516"/>
    </source>
</evidence>
<keyword evidence="8 10" id="KW-0594">Phospholipid biosynthesis</keyword>
<dbReference type="GO" id="GO:0008654">
    <property type="term" value="P:phospholipid biosynthetic process"/>
    <property type="evidence" value="ECO:0007669"/>
    <property type="project" value="UniProtKB-UniRule"/>
</dbReference>
<feature type="compositionally biased region" description="Low complexity" evidence="11">
    <location>
        <begin position="211"/>
        <end position="225"/>
    </location>
</feature>
<keyword evidence="5 10" id="KW-1133">Transmembrane helix</keyword>
<keyword evidence="12" id="KW-0012">Acyltransferase</keyword>
<feature type="transmembrane region" description="Helical" evidence="10">
    <location>
        <begin position="120"/>
        <end position="146"/>
    </location>
</feature>
<evidence type="ECO:0000256" key="4">
    <source>
        <dbReference type="ARBA" id="ARBA00022692"/>
    </source>
</evidence>
<dbReference type="SMART" id="SM01207">
    <property type="entry name" value="G3P_acyltransf"/>
    <property type="match status" value="1"/>
</dbReference>
<evidence type="ECO:0000256" key="3">
    <source>
        <dbReference type="ARBA" id="ARBA00022679"/>
    </source>
</evidence>
<reference evidence="13" key="1">
    <citation type="submission" date="2019-12" db="EMBL/GenBank/DDBJ databases">
        <title>Complete genome of Terracaulis silvestris 0127_4.</title>
        <authorList>
            <person name="Vieira S."/>
            <person name="Riedel T."/>
            <person name="Sproer C."/>
            <person name="Pascual J."/>
            <person name="Boedeker C."/>
            <person name="Overmann J."/>
        </authorList>
    </citation>
    <scope>NUCLEOTIDE SEQUENCE [LARGE SCALE GENOMIC DNA]</scope>
    <source>
        <strain evidence="13">0127_4</strain>
    </source>
</reference>
<feature type="transmembrane region" description="Helical" evidence="10">
    <location>
        <begin position="55"/>
        <end position="77"/>
    </location>
</feature>
<evidence type="ECO:0000313" key="12">
    <source>
        <dbReference type="EMBL" id="QGZ94731.1"/>
    </source>
</evidence>